<sequence>MKFTWDQTKQKTNLAKHGFDFADAEAVFAGMTYTFGDNRTYYGEDRFITLGMLKGRIVVIAHTEQDDEIRIISMRKATKHEQKTYFEGFGH</sequence>
<evidence type="ECO:0000313" key="2">
    <source>
        <dbReference type="Proteomes" id="UP000663722"/>
    </source>
</evidence>
<dbReference type="Proteomes" id="UP000663722">
    <property type="component" value="Chromosome"/>
</dbReference>
<dbReference type="KEGG" id="dmm:dnm_047500"/>
<proteinExistence type="predicted"/>
<dbReference type="AlphaFoldDB" id="A0A975BNF0"/>
<dbReference type="RefSeq" id="WP_207683355.1">
    <property type="nucleotide sequence ID" value="NZ_CP061800.1"/>
</dbReference>
<dbReference type="InterPro" id="IPR038573">
    <property type="entry name" value="BrnT_sf"/>
</dbReference>
<evidence type="ECO:0000313" key="1">
    <source>
        <dbReference type="EMBL" id="QTA88703.1"/>
    </source>
</evidence>
<dbReference type="Gene3D" id="3.10.450.530">
    <property type="entry name" value="Ribonuclease toxin, BrnT, of type II toxin-antitoxin system"/>
    <property type="match status" value="1"/>
</dbReference>
<name>A0A975BNF0_9BACT</name>
<reference evidence="1" key="1">
    <citation type="journal article" date="2021" name="Microb. Physiol.">
        <title>Proteogenomic Insights into the Physiology of Marine, Sulfate-Reducing, Filamentous Desulfonema limicola and Desulfonema magnum.</title>
        <authorList>
            <person name="Schnaars V."/>
            <person name="Wohlbrand L."/>
            <person name="Scheve S."/>
            <person name="Hinrichs C."/>
            <person name="Reinhardt R."/>
            <person name="Rabus R."/>
        </authorList>
    </citation>
    <scope>NUCLEOTIDE SEQUENCE</scope>
    <source>
        <strain evidence="1">4be13</strain>
    </source>
</reference>
<protein>
    <submittedName>
        <fullName evidence="1">Toxin-antitoxin system, toxin component, type II BrnT</fullName>
    </submittedName>
</protein>
<organism evidence="1 2">
    <name type="scientific">Desulfonema magnum</name>
    <dbReference type="NCBI Taxonomy" id="45655"/>
    <lineage>
        <taxon>Bacteria</taxon>
        <taxon>Pseudomonadati</taxon>
        <taxon>Thermodesulfobacteriota</taxon>
        <taxon>Desulfobacteria</taxon>
        <taxon>Desulfobacterales</taxon>
        <taxon>Desulfococcaceae</taxon>
        <taxon>Desulfonema</taxon>
    </lineage>
</organism>
<dbReference type="InterPro" id="IPR007460">
    <property type="entry name" value="BrnT_toxin"/>
</dbReference>
<dbReference type="Pfam" id="PF04365">
    <property type="entry name" value="BrnT_toxin"/>
    <property type="match status" value="1"/>
</dbReference>
<gene>
    <name evidence="1" type="ORF">dnm_047500</name>
</gene>
<accession>A0A975BNF0</accession>
<dbReference type="EMBL" id="CP061800">
    <property type="protein sequence ID" value="QTA88703.1"/>
    <property type="molecule type" value="Genomic_DNA"/>
</dbReference>
<keyword evidence="2" id="KW-1185">Reference proteome</keyword>